<accession>A0A4V4HYV1</accession>
<proteinExistence type="predicted"/>
<dbReference type="EMBL" id="QZAF01000541">
    <property type="protein sequence ID" value="THV66323.1"/>
    <property type="molecule type" value="Genomic_DNA"/>
</dbReference>
<name>A0A4V4HYV1_AURPU</name>
<comment type="caution">
    <text evidence="1">The sequence shown here is derived from an EMBL/GenBank/DDBJ whole genome shotgun (WGS) entry which is preliminary data.</text>
</comment>
<evidence type="ECO:0000313" key="2">
    <source>
        <dbReference type="Proteomes" id="UP000304951"/>
    </source>
</evidence>
<evidence type="ECO:0000313" key="1">
    <source>
        <dbReference type="EMBL" id="THV66323.1"/>
    </source>
</evidence>
<gene>
    <name evidence="1" type="ORF">D6D28_08450</name>
</gene>
<reference evidence="1 2" key="1">
    <citation type="submission" date="2018-10" db="EMBL/GenBank/DDBJ databases">
        <title>Fifty Aureobasidium pullulans genomes reveal a recombining polyextremotolerant generalist.</title>
        <authorList>
            <person name="Gostincar C."/>
            <person name="Turk M."/>
            <person name="Zajc J."/>
            <person name="Gunde-Cimerman N."/>
        </authorList>
    </citation>
    <scope>NUCLEOTIDE SEQUENCE [LARGE SCALE GENOMIC DNA]</scope>
    <source>
        <strain evidence="1 2">EXF-11900</strain>
    </source>
</reference>
<dbReference type="AlphaFoldDB" id="A0A4V4HYV1"/>
<organism evidence="1 2">
    <name type="scientific">Aureobasidium pullulans</name>
    <name type="common">Black yeast</name>
    <name type="synonym">Pullularia pullulans</name>
    <dbReference type="NCBI Taxonomy" id="5580"/>
    <lineage>
        <taxon>Eukaryota</taxon>
        <taxon>Fungi</taxon>
        <taxon>Dikarya</taxon>
        <taxon>Ascomycota</taxon>
        <taxon>Pezizomycotina</taxon>
        <taxon>Dothideomycetes</taxon>
        <taxon>Dothideomycetidae</taxon>
        <taxon>Dothideales</taxon>
        <taxon>Saccotheciaceae</taxon>
        <taxon>Aureobasidium</taxon>
    </lineage>
</organism>
<dbReference type="Proteomes" id="UP000304951">
    <property type="component" value="Unassembled WGS sequence"/>
</dbReference>
<protein>
    <submittedName>
        <fullName evidence="1">Uncharacterized protein</fullName>
    </submittedName>
</protein>
<sequence length="529" mass="59668">MISLRYSIEWPSFFNLHTVHAVHSIHSRSITQDSTAQHGQPQVFLLWEIVHRQQNHLILLVHRAETAGLVTQPTITPSVTAVGPITVFVLMATTNQPTPGLLKCPNEVLANVFSNPGLSKNDIKALRLVCTQLRPLATRVFAQRYFTDPFVILSRYSLEALVQICKDDTFSPHVQSIGFLTTTLHPDGMSWRTSRLQRAIETRCSDSTKKALEELNAFTQFSAEQVHLESSGEAERLLARAISALGRPMVVTVTNDIDSISPIGVSKVPSSRYYNRLYDPTTSNASHHYGKSGYSDVHSRMRDLLRVVTRAIYQMELGDRDHFEGLKIKLKQRSYMPQRYDCLGSLQASEGIYECLTSLHLEMDCASLREKGSIAALQHLFTVVPCLQKLTFITSWARGNTIATLLLTNISRWLETPSKFNLRTMVLQEVACTQETLLSIMKRHSETLREIELSGVTLLGSWKGCISWMMENLHLETFRIKDACSITHGRKTNHGRFIPADCLVAPIDLVGKEDTRVGLEKLLKHKFEK</sequence>